<dbReference type="GO" id="GO:0006511">
    <property type="term" value="P:ubiquitin-dependent protein catabolic process"/>
    <property type="evidence" value="ECO:0007669"/>
    <property type="project" value="TreeGrafter"/>
</dbReference>
<reference evidence="13" key="2">
    <citation type="submission" date="2015-02" db="UniProtKB">
        <authorList>
            <consortium name="EnsemblMetazoa"/>
        </authorList>
    </citation>
    <scope>IDENTIFICATION</scope>
</reference>
<dbReference type="GO" id="GO:0009966">
    <property type="term" value="P:regulation of signal transduction"/>
    <property type="evidence" value="ECO:0007669"/>
    <property type="project" value="UniProtKB-ARBA"/>
</dbReference>
<evidence type="ECO:0000256" key="5">
    <source>
        <dbReference type="ARBA" id="ARBA00022786"/>
    </source>
</evidence>
<evidence type="ECO:0000313" key="14">
    <source>
        <dbReference type="Proteomes" id="UP000014500"/>
    </source>
</evidence>
<dbReference type="GO" id="GO:0061630">
    <property type="term" value="F:ubiquitin protein ligase activity"/>
    <property type="evidence" value="ECO:0007669"/>
    <property type="project" value="UniProtKB-EC"/>
</dbReference>
<protein>
    <recommendedName>
        <fullName evidence="8">Ubiquitin-protein ligase E3B</fullName>
        <ecNumber evidence="3">2.3.2.26</ecNumber>
    </recommendedName>
    <alternativeName>
        <fullName evidence="9">HECT-type ubiquitin transferase E3B</fullName>
    </alternativeName>
</protein>
<dbReference type="PANTHER" id="PTHR45700">
    <property type="entry name" value="UBIQUITIN-PROTEIN LIGASE E3C"/>
    <property type="match status" value="1"/>
</dbReference>
<dbReference type="EC" id="2.3.2.26" evidence="3"/>
<dbReference type="PROSITE" id="PS50237">
    <property type="entry name" value="HECT"/>
    <property type="match status" value="1"/>
</dbReference>
<feature type="active site" description="Glycyl thioester intermediate" evidence="10">
    <location>
        <position position="1038"/>
    </location>
</feature>
<proteinExistence type="predicted"/>
<dbReference type="Gene3D" id="3.90.1750.10">
    <property type="entry name" value="Hect, E3 ligase catalytic domains"/>
    <property type="match status" value="1"/>
</dbReference>
<evidence type="ECO:0000256" key="10">
    <source>
        <dbReference type="PROSITE-ProRule" id="PRU00104"/>
    </source>
</evidence>
<dbReference type="AlphaFoldDB" id="T1IRU6"/>
<comment type="catalytic activity">
    <reaction evidence="1">
        <text>S-ubiquitinyl-[E2 ubiquitin-conjugating enzyme]-L-cysteine + [acceptor protein]-L-lysine = [E2 ubiquitin-conjugating enzyme]-L-cysteine + N(6)-ubiquitinyl-[acceptor protein]-L-lysine.</text>
        <dbReference type="EC" id="2.3.2.26"/>
    </reaction>
</comment>
<feature type="domain" description="HECT" evidence="12">
    <location>
        <begin position="701"/>
        <end position="1070"/>
    </location>
</feature>
<dbReference type="InterPro" id="IPR035983">
    <property type="entry name" value="Hect_E3_ubiquitin_ligase"/>
</dbReference>
<keyword evidence="4" id="KW-0808">Transferase</keyword>
<dbReference type="eggNOG" id="KOG4427">
    <property type="taxonomic scope" value="Eukaryota"/>
</dbReference>
<dbReference type="Proteomes" id="UP000014500">
    <property type="component" value="Unassembled WGS sequence"/>
</dbReference>
<dbReference type="InterPro" id="IPR044611">
    <property type="entry name" value="E3A/B/C-like"/>
</dbReference>
<dbReference type="InterPro" id="IPR000048">
    <property type="entry name" value="IQ_motif_EF-hand-BS"/>
</dbReference>
<evidence type="ECO:0000256" key="8">
    <source>
        <dbReference type="ARBA" id="ARBA00067505"/>
    </source>
</evidence>
<evidence type="ECO:0000256" key="6">
    <source>
        <dbReference type="ARBA" id="ARBA00023018"/>
    </source>
</evidence>
<dbReference type="GO" id="GO:0000209">
    <property type="term" value="P:protein polyubiquitination"/>
    <property type="evidence" value="ECO:0007669"/>
    <property type="project" value="InterPro"/>
</dbReference>
<accession>T1IRU6</accession>
<dbReference type="OMA" id="NTKCTAP"/>
<evidence type="ECO:0000256" key="2">
    <source>
        <dbReference type="ARBA" id="ARBA00004906"/>
    </source>
</evidence>
<dbReference type="STRING" id="126957.T1IRU6"/>
<dbReference type="EnsemblMetazoa" id="SMAR003796-RA">
    <property type="protein sequence ID" value="SMAR003796-PA"/>
    <property type="gene ID" value="SMAR003796"/>
</dbReference>
<dbReference type="PROSITE" id="PS50096">
    <property type="entry name" value="IQ"/>
    <property type="match status" value="1"/>
</dbReference>
<evidence type="ECO:0000256" key="3">
    <source>
        <dbReference type="ARBA" id="ARBA00012485"/>
    </source>
</evidence>
<dbReference type="GO" id="GO:0014069">
    <property type="term" value="C:postsynaptic density"/>
    <property type="evidence" value="ECO:0007669"/>
    <property type="project" value="UniProtKB-SubCell"/>
</dbReference>
<sequence length="1070" mass="122267">MFNPNEPSKKDKFLEQAKSARQERAFERKCEEAAVCIQRHVRGFTSRRNLGSRIRKELDDVMKLATSNDKSVGALEVYKAIKRELIIFDEELDKERFEHICKYIVSSIDTDNMKFNYISTALSKDNAVEWILQVKIILTQSCKYLQHLKPELPHDAKLATLYLHILVSFTAPNNWKILKMKTNEGLKAPMNQLCANLMGHLVQKGLYQTLQILLIKGLGRTKPVLKQVTISAIITLALRPLISAQFSDNLLTTFVVHILSVPALIHHLQLLSPECLTQFSTHELFKHSLDLLISDQNVRIIFNMLEGNYALCLLANLIHLGSLETEVLSSNLLDFANVTTRLMESCQKYVRSKRSNLAVWHPVLGWFEQRMDHSLNEAMPFIKSQLQILWSFPMIRVMFQCLLESVATWNNPPVEGSASTSHSGPSITSQLSSPTRATNFLRKAFEKASNRSSNLKFRKLGSPETTIVALICSLYQLALDTFTQLKLDILTGLCYQDLLLPNLWKFIHSLGSHSCLNAFLDHLAINTKTSSPEFQMLTLFCGCATHLITILDDIEMYEQQKPFSIEDLRNMAVVFNQFIFKAIWNNLIDIKMVNSNALVISIHTLLMLLYQRDCRKNYMSSDQWLIKEIKGSSFMNDVDRGKKSAQILLQKRVLLFRKHVANEKAVLGLTECACASPQSTLITVHRRRIVEDGYRQLAALPPQSLKGVIRVKFINEQGLDEAGIDQDGVFKEFLEETIKQVFDPSLNLFKVTSEERLYPSPTSSLHDNHLQLFEFIGRMLGKAVYEVRLMGIVVDVPFASFFLSQVLGQQHSAFYSSIDELPSLDPELYRSLTYIKHYDGNILDLDLTFSCDDDYMGSVVSHELVPGGKAIAVTNENKISYIHLMAHFRMHMQIRDQTANFIRGFRSIINSDWLSIFSTPEVQRLISGDNTEIDLEDMRRHTQYYGGFHDNHRVICWLWDVLEKEFTVQERRLFLKFVTSCSKSPLLGFAHLEPPFSIRCVEVSDDQDTGDTVGSVLRGFFTIRKKDPVNRLPTSSTCFNLLKLPNYQHKATLKKKLRYAITSNTGFELS</sequence>
<dbReference type="EMBL" id="JH431388">
    <property type="status" value="NOT_ANNOTATED_CDS"/>
    <property type="molecule type" value="Genomic_DNA"/>
</dbReference>
<dbReference type="CDD" id="cd00078">
    <property type="entry name" value="HECTc"/>
    <property type="match status" value="1"/>
</dbReference>
<evidence type="ECO:0000256" key="7">
    <source>
        <dbReference type="ARBA" id="ARBA00034105"/>
    </source>
</evidence>
<comment type="pathway">
    <text evidence="2">Protein modification; protein ubiquitination.</text>
</comment>
<evidence type="ECO:0000313" key="13">
    <source>
        <dbReference type="EnsemblMetazoa" id="SMAR003796-PA"/>
    </source>
</evidence>
<dbReference type="HOGENOM" id="CLU_002173_2_0_1"/>
<dbReference type="FunFam" id="3.30.2160.10:FF:000002">
    <property type="entry name" value="Putative Ubiquitin-protein ligase E3C"/>
    <property type="match status" value="1"/>
</dbReference>
<dbReference type="Gene3D" id="3.30.2160.10">
    <property type="entry name" value="Hect, E3 ligase catalytic domain"/>
    <property type="match status" value="1"/>
</dbReference>
<organism evidence="13 14">
    <name type="scientific">Strigamia maritima</name>
    <name type="common">European centipede</name>
    <name type="synonym">Geophilus maritimus</name>
    <dbReference type="NCBI Taxonomy" id="126957"/>
    <lineage>
        <taxon>Eukaryota</taxon>
        <taxon>Metazoa</taxon>
        <taxon>Ecdysozoa</taxon>
        <taxon>Arthropoda</taxon>
        <taxon>Myriapoda</taxon>
        <taxon>Chilopoda</taxon>
        <taxon>Pleurostigmophora</taxon>
        <taxon>Geophilomorpha</taxon>
        <taxon>Linotaeniidae</taxon>
        <taxon>Strigamia</taxon>
    </lineage>
</organism>
<reference evidence="14" key="1">
    <citation type="submission" date="2011-05" db="EMBL/GenBank/DDBJ databases">
        <authorList>
            <person name="Richards S.R."/>
            <person name="Qu J."/>
            <person name="Jiang H."/>
            <person name="Jhangiani S.N."/>
            <person name="Agravi P."/>
            <person name="Goodspeed R."/>
            <person name="Gross S."/>
            <person name="Mandapat C."/>
            <person name="Jackson L."/>
            <person name="Mathew T."/>
            <person name="Pu L."/>
            <person name="Thornton R."/>
            <person name="Saada N."/>
            <person name="Wilczek-Boney K.B."/>
            <person name="Lee S."/>
            <person name="Kovar C."/>
            <person name="Wu Y."/>
            <person name="Scherer S.E."/>
            <person name="Worley K.C."/>
            <person name="Muzny D.M."/>
            <person name="Gibbs R."/>
        </authorList>
    </citation>
    <scope>NUCLEOTIDE SEQUENCE</scope>
    <source>
        <strain evidence="14">Brora</strain>
    </source>
</reference>
<dbReference type="PhylomeDB" id="T1IRU6"/>
<dbReference type="Pfam" id="PF00612">
    <property type="entry name" value="IQ"/>
    <property type="match status" value="1"/>
</dbReference>
<feature type="region of interest" description="Disordered" evidence="11">
    <location>
        <begin position="414"/>
        <end position="434"/>
    </location>
</feature>
<dbReference type="FunFam" id="3.30.2410.10:FF:000012">
    <property type="entry name" value="Ubiquitin-protein ligase E3B"/>
    <property type="match status" value="1"/>
</dbReference>
<name>T1IRU6_STRMM</name>
<keyword evidence="6" id="KW-0770">Synapse</keyword>
<evidence type="ECO:0000256" key="1">
    <source>
        <dbReference type="ARBA" id="ARBA00000885"/>
    </source>
</evidence>
<evidence type="ECO:0000256" key="4">
    <source>
        <dbReference type="ARBA" id="ARBA00022679"/>
    </source>
</evidence>
<dbReference type="SUPFAM" id="SSF56204">
    <property type="entry name" value="Hect, E3 ligase catalytic domain"/>
    <property type="match status" value="1"/>
</dbReference>
<comment type="subcellular location">
    <subcellularLocation>
        <location evidence="7">Postsynaptic density</location>
    </subcellularLocation>
</comment>
<evidence type="ECO:0000256" key="9">
    <source>
        <dbReference type="ARBA" id="ARBA00077267"/>
    </source>
</evidence>
<keyword evidence="5 10" id="KW-0833">Ubl conjugation pathway</keyword>
<keyword evidence="14" id="KW-1185">Reference proteome</keyword>
<dbReference type="Gene3D" id="3.30.2410.10">
    <property type="entry name" value="Hect, E3 ligase catalytic domain"/>
    <property type="match status" value="1"/>
</dbReference>
<evidence type="ECO:0000256" key="11">
    <source>
        <dbReference type="SAM" id="MobiDB-lite"/>
    </source>
</evidence>
<dbReference type="InterPro" id="IPR000569">
    <property type="entry name" value="HECT_dom"/>
</dbReference>
<evidence type="ECO:0000259" key="12">
    <source>
        <dbReference type="PROSITE" id="PS50237"/>
    </source>
</evidence>
<dbReference type="SMART" id="SM00119">
    <property type="entry name" value="HECTc"/>
    <property type="match status" value="1"/>
</dbReference>
<dbReference type="Pfam" id="PF00632">
    <property type="entry name" value="HECT"/>
    <property type="match status" value="1"/>
</dbReference>
<dbReference type="PANTHER" id="PTHR45700:SF3">
    <property type="entry name" value="UBIQUITIN-PROTEIN LIGASE E3B"/>
    <property type="match status" value="1"/>
</dbReference>